<evidence type="ECO:0000313" key="1">
    <source>
        <dbReference type="EMBL" id="KAF2578678.1"/>
    </source>
</evidence>
<gene>
    <name evidence="1" type="ORF">F2Q68_00006218</name>
</gene>
<dbReference type="EMBL" id="QGKW02001660">
    <property type="protein sequence ID" value="KAF2578678.1"/>
    <property type="molecule type" value="Genomic_DNA"/>
</dbReference>
<comment type="caution">
    <text evidence="1">The sequence shown here is derived from an EMBL/GenBank/DDBJ whole genome shotgun (WGS) entry which is preliminary data.</text>
</comment>
<proteinExistence type="predicted"/>
<evidence type="ECO:0000313" key="2">
    <source>
        <dbReference type="Proteomes" id="UP000712281"/>
    </source>
</evidence>
<protein>
    <submittedName>
        <fullName evidence="1">Uncharacterized protein</fullName>
    </submittedName>
</protein>
<dbReference type="AlphaFoldDB" id="A0A8S9J979"/>
<sequence>MLQVQVVQWQLLILGDDLHLFSLENQHCTQAAPLALSPTLPSSSRAFTLCQQLRLSSSVHRCEAAPIVAPRHRQATSKLSDGTTTLSWNVIIVYYRVLGSIRKRHETIAM</sequence>
<dbReference type="Proteomes" id="UP000712281">
    <property type="component" value="Unassembled WGS sequence"/>
</dbReference>
<reference evidence="1" key="1">
    <citation type="submission" date="2019-12" db="EMBL/GenBank/DDBJ databases">
        <title>Genome sequencing and annotation of Brassica cretica.</title>
        <authorList>
            <person name="Studholme D.J."/>
            <person name="Sarris P.F."/>
        </authorList>
    </citation>
    <scope>NUCLEOTIDE SEQUENCE</scope>
    <source>
        <strain evidence="1">PFS-001/15</strain>
        <tissue evidence="1">Leaf</tissue>
    </source>
</reference>
<organism evidence="1 2">
    <name type="scientific">Brassica cretica</name>
    <name type="common">Mustard</name>
    <dbReference type="NCBI Taxonomy" id="69181"/>
    <lineage>
        <taxon>Eukaryota</taxon>
        <taxon>Viridiplantae</taxon>
        <taxon>Streptophyta</taxon>
        <taxon>Embryophyta</taxon>
        <taxon>Tracheophyta</taxon>
        <taxon>Spermatophyta</taxon>
        <taxon>Magnoliopsida</taxon>
        <taxon>eudicotyledons</taxon>
        <taxon>Gunneridae</taxon>
        <taxon>Pentapetalae</taxon>
        <taxon>rosids</taxon>
        <taxon>malvids</taxon>
        <taxon>Brassicales</taxon>
        <taxon>Brassicaceae</taxon>
        <taxon>Brassiceae</taxon>
        <taxon>Brassica</taxon>
    </lineage>
</organism>
<accession>A0A8S9J979</accession>
<name>A0A8S9J979_BRACR</name>